<dbReference type="InterPro" id="IPR021797">
    <property type="entry name" value="Wzy_C_2"/>
</dbReference>
<evidence type="ECO:0000256" key="3">
    <source>
        <dbReference type="ARBA" id="ARBA00022989"/>
    </source>
</evidence>
<feature type="transmembrane region" description="Helical" evidence="5">
    <location>
        <begin position="231"/>
        <end position="252"/>
    </location>
</feature>
<dbReference type="GO" id="GO:0016874">
    <property type="term" value="F:ligase activity"/>
    <property type="evidence" value="ECO:0007669"/>
    <property type="project" value="UniProtKB-KW"/>
</dbReference>
<name>A0A377SU60_9NEIS</name>
<evidence type="ECO:0000256" key="2">
    <source>
        <dbReference type="ARBA" id="ARBA00022692"/>
    </source>
</evidence>
<feature type="transmembrane region" description="Helical" evidence="5">
    <location>
        <begin position="65"/>
        <end position="86"/>
    </location>
</feature>
<dbReference type="EMBL" id="SMBT01000007">
    <property type="protein sequence ID" value="TCU85647.1"/>
    <property type="molecule type" value="Genomic_DNA"/>
</dbReference>
<organism evidence="9 11">
    <name type="scientific">Iodobacter fluviatilis</name>
    <dbReference type="NCBI Taxonomy" id="537"/>
    <lineage>
        <taxon>Bacteria</taxon>
        <taxon>Pseudomonadati</taxon>
        <taxon>Pseudomonadota</taxon>
        <taxon>Betaproteobacteria</taxon>
        <taxon>Neisseriales</taxon>
        <taxon>Chitinibacteraceae</taxon>
        <taxon>Iodobacter</taxon>
    </lineage>
</organism>
<evidence type="ECO:0000313" key="10">
    <source>
        <dbReference type="EMBL" id="TCU85647.1"/>
    </source>
</evidence>
<dbReference type="Pfam" id="PF11846">
    <property type="entry name" value="Wzy_C_2"/>
    <property type="match status" value="1"/>
</dbReference>
<comment type="subcellular location">
    <subcellularLocation>
        <location evidence="1">Membrane</location>
        <topology evidence="1">Multi-pass membrane protein</topology>
    </subcellularLocation>
</comment>
<evidence type="ECO:0000259" key="6">
    <source>
        <dbReference type="Pfam" id="PF04932"/>
    </source>
</evidence>
<feature type="transmembrane region" description="Helical" evidence="5">
    <location>
        <begin position="341"/>
        <end position="360"/>
    </location>
</feature>
<feature type="transmembrane region" description="Helical" evidence="5">
    <location>
        <begin position="367"/>
        <end position="383"/>
    </location>
</feature>
<feature type="transmembrane region" description="Helical" evidence="5">
    <location>
        <begin position="162"/>
        <end position="178"/>
    </location>
</feature>
<feature type="domain" description="O-antigen ligase-related" evidence="6">
    <location>
        <begin position="193"/>
        <end position="348"/>
    </location>
</feature>
<protein>
    <submittedName>
        <fullName evidence="9 10">O-antigen ligase</fullName>
    </submittedName>
</protein>
<reference evidence="10 12" key="2">
    <citation type="submission" date="2019-03" db="EMBL/GenBank/DDBJ databases">
        <title>Genomic Encyclopedia of Type Strains, Phase IV (KMG-IV): sequencing the most valuable type-strain genomes for metagenomic binning, comparative biology and taxonomic classification.</title>
        <authorList>
            <person name="Goeker M."/>
        </authorList>
    </citation>
    <scope>NUCLEOTIDE SEQUENCE [LARGE SCALE GENOMIC DNA]</scope>
    <source>
        <strain evidence="10 12">DSM 3764</strain>
    </source>
</reference>
<dbReference type="InterPro" id="IPR007016">
    <property type="entry name" value="O-antigen_ligase-rel_domated"/>
</dbReference>
<keyword evidence="12" id="KW-1185">Reference proteome</keyword>
<evidence type="ECO:0000259" key="8">
    <source>
        <dbReference type="Pfam" id="PF15864"/>
    </source>
</evidence>
<dbReference type="InterPro" id="IPR031726">
    <property type="entry name" value="PglL_A"/>
</dbReference>
<feature type="transmembrane region" description="Helical" evidence="5">
    <location>
        <begin position="92"/>
        <end position="109"/>
    </location>
</feature>
<reference evidence="9 11" key="1">
    <citation type="submission" date="2018-06" db="EMBL/GenBank/DDBJ databases">
        <authorList>
            <consortium name="Pathogen Informatics"/>
            <person name="Doyle S."/>
        </authorList>
    </citation>
    <scope>NUCLEOTIDE SEQUENCE [LARGE SCALE GENOMIC DNA]</scope>
    <source>
        <strain evidence="9 11">NCTC11159</strain>
    </source>
</reference>
<keyword evidence="3 5" id="KW-1133">Transmembrane helix</keyword>
<proteinExistence type="predicted"/>
<dbReference type="Pfam" id="PF04932">
    <property type="entry name" value="Wzy_C"/>
    <property type="match status" value="1"/>
</dbReference>
<feature type="transmembrane region" description="Helical" evidence="5">
    <location>
        <begin position="207"/>
        <end position="224"/>
    </location>
</feature>
<dbReference type="Proteomes" id="UP000295794">
    <property type="component" value="Unassembled WGS sequence"/>
</dbReference>
<evidence type="ECO:0000259" key="7">
    <source>
        <dbReference type="Pfam" id="PF11846"/>
    </source>
</evidence>
<evidence type="ECO:0000256" key="4">
    <source>
        <dbReference type="ARBA" id="ARBA00023136"/>
    </source>
</evidence>
<evidence type="ECO:0000256" key="5">
    <source>
        <dbReference type="SAM" id="Phobius"/>
    </source>
</evidence>
<evidence type="ECO:0000313" key="12">
    <source>
        <dbReference type="Proteomes" id="UP000295794"/>
    </source>
</evidence>
<evidence type="ECO:0000256" key="1">
    <source>
        <dbReference type="ARBA" id="ARBA00004141"/>
    </source>
</evidence>
<keyword evidence="2 5" id="KW-0812">Transmembrane</keyword>
<feature type="transmembrane region" description="Helical" evidence="5">
    <location>
        <begin position="36"/>
        <end position="53"/>
    </location>
</feature>
<dbReference type="RefSeq" id="WP_115228646.1">
    <property type="nucleotide sequence ID" value="NZ_CAWOLO010000007.1"/>
</dbReference>
<feature type="domain" description="Protein glycosylation ligase" evidence="8">
    <location>
        <begin position="152"/>
        <end position="176"/>
    </location>
</feature>
<dbReference type="AlphaFoldDB" id="A0A377SU60"/>
<sequence length="577" mass="64517">MIPQLRIFQTLLFLLAAVPCGIPFRYQPNPVFPSELAALVLAVLMVLTATLLPSREKSSPPYASLIWFGLAAVIGLQMVLMPVLYWSDRTEPVLYALTAAFSVWALARARDHFGSMQLAPFFAWGLLAGAIFNSAVSVQQVVELLQNGPRLIFGHLGQKNLYGHYLTWGLAAAAWLTAEKELPKTWFWPIATWLALSIAWSSSRSPFMYAGAWLVFGALSAYLGKDSVRRFGLLLTASAALIIVMQFVAPWINDVLQSLLHAKNEVPTGLDRLDSNGSRRLVEWQKAWITFLAHPWLGVGWAAYPSQSIALQVNPAFAIVTESVLFTHAHNSLLNIMAETGLAGTLVMVGGMLWMFIALLKREHDPVKIFGAALVIVSVLHSLVEYPLWYYHLLGPFALALFFLRSDAPRRLQLPDWAERASLGTYGVAALATAVFGGMLYIQIYPIMDPSDKPAENAGRIKTLQKLKQNPLIDFYADFALSNYIVASKQDMPWKLQILDRLNQVRPYPSQLSDQAIMETLRGNSSKAHKLMRQAAFSYPESLNYFREAIMEFKEPEVRALIREVEDAEKLFGKEKK</sequence>
<evidence type="ECO:0000313" key="11">
    <source>
        <dbReference type="Proteomes" id="UP000255108"/>
    </source>
</evidence>
<feature type="transmembrane region" description="Helical" evidence="5">
    <location>
        <begin position="426"/>
        <end position="448"/>
    </location>
</feature>
<dbReference type="PANTHER" id="PTHR37422">
    <property type="entry name" value="TEICHURONIC ACID BIOSYNTHESIS PROTEIN TUAE"/>
    <property type="match status" value="1"/>
</dbReference>
<feature type="domain" description="Virulence factor membrane-bound polymerase C-terminal" evidence="7">
    <location>
        <begin position="371"/>
        <end position="544"/>
    </location>
</feature>
<dbReference type="Pfam" id="PF15864">
    <property type="entry name" value="PglL_A"/>
    <property type="match status" value="1"/>
</dbReference>
<dbReference type="GO" id="GO:0016020">
    <property type="term" value="C:membrane"/>
    <property type="evidence" value="ECO:0007669"/>
    <property type="project" value="UniProtKB-SubCell"/>
</dbReference>
<keyword evidence="9" id="KW-0436">Ligase</keyword>
<dbReference type="Proteomes" id="UP000255108">
    <property type="component" value="Unassembled WGS sequence"/>
</dbReference>
<keyword evidence="4 5" id="KW-0472">Membrane</keyword>
<feature type="transmembrane region" description="Helical" evidence="5">
    <location>
        <begin position="121"/>
        <end position="142"/>
    </location>
</feature>
<accession>A0A377SU60</accession>
<gene>
    <name evidence="10" type="ORF">EV682_107157</name>
    <name evidence="9" type="ORF">NCTC11159_03451</name>
</gene>
<dbReference type="InterPro" id="IPR051533">
    <property type="entry name" value="WaaL-like"/>
</dbReference>
<dbReference type="EMBL" id="UGHR01000003">
    <property type="protein sequence ID" value="STR44905.1"/>
    <property type="molecule type" value="Genomic_DNA"/>
</dbReference>
<feature type="transmembrane region" description="Helical" evidence="5">
    <location>
        <begin position="389"/>
        <end position="405"/>
    </location>
</feature>
<evidence type="ECO:0000313" key="9">
    <source>
        <dbReference type="EMBL" id="STR44905.1"/>
    </source>
</evidence>
<dbReference type="PANTHER" id="PTHR37422:SF21">
    <property type="entry name" value="EXOQ-LIKE PROTEIN"/>
    <property type="match status" value="1"/>
</dbReference>
<dbReference type="OrthoDB" id="4448at2"/>